<evidence type="ECO:0000256" key="2">
    <source>
        <dbReference type="SAM" id="MobiDB-lite"/>
    </source>
</evidence>
<organism evidence="3 4">
    <name type="scientific">Nitrosopumilus adriaticus</name>
    <dbReference type="NCBI Taxonomy" id="1580092"/>
    <lineage>
        <taxon>Archaea</taxon>
        <taxon>Nitrososphaerota</taxon>
        <taxon>Nitrososphaeria</taxon>
        <taxon>Nitrosopumilales</taxon>
        <taxon>Nitrosopumilaceae</taxon>
        <taxon>Nitrosopumilus</taxon>
    </lineage>
</organism>
<dbReference type="GeneID" id="24819296"/>
<dbReference type="HOGENOM" id="CLU_095961_1_0_2"/>
<feature type="coiled-coil region" evidence="1">
    <location>
        <begin position="38"/>
        <end position="72"/>
    </location>
</feature>
<keyword evidence="1" id="KW-0175">Coiled coil</keyword>
<name>A0A0D5BYW2_9ARCH</name>
<evidence type="ECO:0000313" key="3">
    <source>
        <dbReference type="EMBL" id="AJW69739.1"/>
    </source>
</evidence>
<reference evidence="4" key="1">
    <citation type="submission" date="2015-03" db="EMBL/GenBank/DDBJ databases">
        <title>Characterization of two novel Thaumarchaeota isolated from the Northern Adriatic Sea.</title>
        <authorList>
            <person name="Bayer B."/>
            <person name="Vojvoda J."/>
            <person name="Offre P."/>
            <person name="Srivastava A."/>
            <person name="Elisabeth N."/>
            <person name="Garcia J.A.L."/>
            <person name="Schleper C."/>
            <person name="Herndl G.J."/>
        </authorList>
    </citation>
    <scope>NUCLEOTIDE SEQUENCE [LARGE SCALE GENOMIC DNA]</scope>
    <source>
        <strain evidence="4">NF5</strain>
    </source>
</reference>
<dbReference type="OrthoDB" id="7724at2157"/>
<dbReference type="KEGG" id="nin:NADRNF5_0039"/>
<gene>
    <name evidence="3" type="primary">cdcB</name>
    <name evidence="3" type="ORF">NADRNF5_0039</name>
</gene>
<reference evidence="3 4" key="2">
    <citation type="journal article" date="2016" name="ISME J.">
        <title>Physiological and genomic characterization of two novel marine thaumarchaeal strains indicates niche differentiation.</title>
        <authorList>
            <person name="Bayer B."/>
            <person name="Vojvoda J."/>
            <person name="Offre P."/>
            <person name="Alves R.J."/>
            <person name="Elisabeth N.H."/>
            <person name="Garcia J.A."/>
            <person name="Volland J.M."/>
            <person name="Srivastava A."/>
            <person name="Schleper C."/>
            <person name="Herndl G.J."/>
        </authorList>
    </citation>
    <scope>NUCLEOTIDE SEQUENCE [LARGE SCALE GENOMIC DNA]</scope>
    <source>
        <strain evidence="3 4">NF5</strain>
    </source>
</reference>
<dbReference type="RefSeq" id="WP_048114441.1">
    <property type="nucleotide sequence ID" value="NZ_CP011070.1"/>
</dbReference>
<accession>A0A0D5BYW2</accession>
<sequence>MPNLSKDWSKQPKPTISEKINETIKPKGALKPRVQDGIKKIQIQIKKLDTMLKNLQERDAKLFQRIVDATQKHDTQTTKVLGNELAEVRKVTKILSGARIALEQIELRLTTCSDLGDTVVAIMPTMGLMKNLKSSLGKIMPGAEQEIGQMAEMLGGFMTDSFSGDSAFGIDATTSAESESILKEAAAVAESTTGQMFPSVPTGTQEATTTSSKFY</sequence>
<protein>
    <submittedName>
        <fullName evidence="3">Putative SNF7 protein</fullName>
    </submittedName>
</protein>
<dbReference type="EMBL" id="CP011070">
    <property type="protein sequence ID" value="AJW69739.1"/>
    <property type="molecule type" value="Genomic_DNA"/>
</dbReference>
<keyword evidence="4" id="KW-1185">Reference proteome</keyword>
<feature type="region of interest" description="Disordered" evidence="2">
    <location>
        <begin position="196"/>
        <end position="215"/>
    </location>
</feature>
<dbReference type="Gene3D" id="6.10.140.1230">
    <property type="match status" value="1"/>
</dbReference>
<evidence type="ECO:0000313" key="4">
    <source>
        <dbReference type="Proteomes" id="UP000032408"/>
    </source>
</evidence>
<dbReference type="STRING" id="1580092.NADRNF5_0039"/>
<dbReference type="AlphaFoldDB" id="A0A0D5BYW2"/>
<proteinExistence type="predicted"/>
<evidence type="ECO:0000256" key="1">
    <source>
        <dbReference type="SAM" id="Coils"/>
    </source>
</evidence>
<dbReference type="Proteomes" id="UP000032408">
    <property type="component" value="Chromosome"/>
</dbReference>